<gene>
    <name evidence="2" type="primary">Rad9b</name>
</gene>
<proteinExistence type="predicted"/>
<reference evidence="2" key="1">
    <citation type="submission" date="2025-08" db="UniProtKB">
        <authorList>
            <consortium name="RefSeq"/>
        </authorList>
    </citation>
    <scope>IDENTIFICATION</scope>
</reference>
<dbReference type="Proteomes" id="UP001732720">
    <property type="component" value="Chromosome 18"/>
</dbReference>
<keyword evidence="1" id="KW-1185">Reference proteome</keyword>
<organism evidence="1 2">
    <name type="scientific">Castor canadensis</name>
    <name type="common">American beaver</name>
    <dbReference type="NCBI Taxonomy" id="51338"/>
    <lineage>
        <taxon>Eukaryota</taxon>
        <taxon>Metazoa</taxon>
        <taxon>Chordata</taxon>
        <taxon>Craniata</taxon>
        <taxon>Vertebrata</taxon>
        <taxon>Euteleostomi</taxon>
        <taxon>Mammalia</taxon>
        <taxon>Eutheria</taxon>
        <taxon>Euarchontoglires</taxon>
        <taxon>Glires</taxon>
        <taxon>Rodentia</taxon>
        <taxon>Castorimorpha</taxon>
        <taxon>Castoridae</taxon>
        <taxon>Castor</taxon>
    </lineage>
</organism>
<sequence length="414" mass="46219">MLKCTMSGSQVKVFGKAIQALSRVSGELWLDPSEKGLALRSMNSSRSAYGCVLFFPVFFQRYQWSTSKTMNDNKPLSLNCQLAMKSVLPIFKYLNSLERNVEKCKIFTRSDKCKVVIQFFCRHGITRTHNLCFQESRPLQVIFEKNMCTNILVIQPRLLAEAIVLFTSNQEEVTLAVTPVHFCLKSSTEESMALTSSVYSEMFVARDEFDLFQIGMDTEITFCFKELKGMLTFSEATHVPISIHFDFPGKPVALSIDDMLLEANFILATLADDPSRTSSPQSLCLSQAPKRSDPIESNSKADKIVTSQAPECISRKTAPKRLYPRDPPTENSAMEDCCGPLTKKANGDNTCDVPDSRVSDTGEEPGSSDLRKFSSMFFGAVSSYQQEHIDHPFDSLAIASDSDEDMNNDGVSTF</sequence>
<accession>A0AC58LJG1</accession>
<dbReference type="RefSeq" id="XP_073917300.1">
    <property type="nucleotide sequence ID" value="XM_074061199.1"/>
</dbReference>
<evidence type="ECO:0000313" key="1">
    <source>
        <dbReference type="Proteomes" id="UP001732720"/>
    </source>
</evidence>
<name>A0AC58LJG1_CASCN</name>
<protein>
    <submittedName>
        <fullName evidence="2">Cell cycle checkpoint control protein RAD9B</fullName>
    </submittedName>
</protein>
<evidence type="ECO:0000313" key="2">
    <source>
        <dbReference type="RefSeq" id="XP_073917300.1"/>
    </source>
</evidence>